<evidence type="ECO:0000256" key="3">
    <source>
        <dbReference type="ARBA" id="ARBA00016195"/>
    </source>
</evidence>
<keyword evidence="8" id="KW-1133">Transmembrane helix</keyword>
<evidence type="ECO:0000256" key="6">
    <source>
        <dbReference type="ARBA" id="ARBA00022729"/>
    </source>
</evidence>
<dbReference type="InterPro" id="IPR019623">
    <property type="entry name" value="Rot1"/>
</dbReference>
<sequence length="207" mass="22897">MARSIQLLQACLAYIVLLSLGAVQAGRQRYAVLHAGDEPMLQGTWSSGSGKVTTGSGFFNPSSRSFIAPTVPGQAYSFTQDGFWEFAKYRVTPNPRKPECIQSQLIWQHGNYVLHANGTLQLWPIAREGAQLLTSSCPGGSPPEEMYDVPEEYTMVDTWIDLHHGVSSAALRLTDAWGNRSPSLYKIYDPPMMLPTDPLYLEYIGIP</sequence>
<reference evidence="11" key="1">
    <citation type="journal article" date="2014" name="Genome Announc.">
        <title>Draft Genome Sequence of the Yeast Pseudozyma antarctica Type Strain JCM10317, a Producer of the Glycolipid Biosurfactants, Mannosylerythritol Lipids.</title>
        <authorList>
            <person name="Saika A."/>
            <person name="Koike H."/>
            <person name="Hori T."/>
            <person name="Fukuoka T."/>
            <person name="Sato S."/>
            <person name="Habe H."/>
            <person name="Kitamoto D."/>
            <person name="Morita T."/>
        </authorList>
    </citation>
    <scope>NUCLEOTIDE SEQUENCE [LARGE SCALE GENOMIC DNA]</scope>
    <source>
        <strain evidence="11">JCM 10317</strain>
    </source>
</reference>
<evidence type="ECO:0000313" key="11">
    <source>
        <dbReference type="Proteomes" id="UP000053758"/>
    </source>
</evidence>
<keyword evidence="11" id="KW-1185">Reference proteome</keyword>
<keyword evidence="9" id="KW-0472">Membrane</keyword>
<evidence type="ECO:0000256" key="4">
    <source>
        <dbReference type="ARBA" id="ARBA00017291"/>
    </source>
</evidence>
<accession>A0A081CC53</accession>
<dbReference type="GeneID" id="26303120"/>
<protein>
    <recommendedName>
        <fullName evidence="4">Protein ROT1</fullName>
    </recommendedName>
    <alternativeName>
        <fullName evidence="3">Protein rot1</fullName>
    </alternativeName>
</protein>
<proteinExistence type="inferred from homology"/>
<dbReference type="HOGENOM" id="CLU_071622_1_0_1"/>
<comment type="subcellular location">
    <subcellularLocation>
        <location evidence="1">Endoplasmic reticulum membrane</location>
        <topology evidence="1">Single-pass type I membrane protein</topology>
    </subcellularLocation>
</comment>
<dbReference type="GO" id="GO:0051082">
    <property type="term" value="F:unfolded protein binding"/>
    <property type="evidence" value="ECO:0007669"/>
    <property type="project" value="TreeGrafter"/>
</dbReference>
<dbReference type="Pfam" id="PF10681">
    <property type="entry name" value="Rot1"/>
    <property type="match status" value="1"/>
</dbReference>
<keyword evidence="5" id="KW-0812">Transmembrane</keyword>
<comment type="similarity">
    <text evidence="2">Belongs to the ROT1 family.</text>
</comment>
<dbReference type="AlphaFoldDB" id="A0A081CC53"/>
<dbReference type="PANTHER" id="PTHR28090">
    <property type="entry name" value="PROTEIN ROT1"/>
    <property type="match status" value="1"/>
</dbReference>
<evidence type="ECO:0000256" key="9">
    <source>
        <dbReference type="ARBA" id="ARBA00023136"/>
    </source>
</evidence>
<dbReference type="OrthoDB" id="5327821at2759"/>
<keyword evidence="6" id="KW-0732">Signal</keyword>
<dbReference type="GO" id="GO:0005789">
    <property type="term" value="C:endoplasmic reticulum membrane"/>
    <property type="evidence" value="ECO:0007669"/>
    <property type="project" value="UniProtKB-SubCell"/>
</dbReference>
<name>A0A081CC53_PSEA2</name>
<evidence type="ECO:0000256" key="7">
    <source>
        <dbReference type="ARBA" id="ARBA00022824"/>
    </source>
</evidence>
<dbReference type="GO" id="GO:0006458">
    <property type="term" value="P:'de novo' protein folding"/>
    <property type="evidence" value="ECO:0007669"/>
    <property type="project" value="InterPro"/>
</dbReference>
<dbReference type="EMBL" id="DF830071">
    <property type="protein sequence ID" value="GAK64249.1"/>
    <property type="molecule type" value="Genomic_DNA"/>
</dbReference>
<gene>
    <name evidence="10" type="ORF">PAN0_004c2460</name>
</gene>
<organism evidence="10 11">
    <name type="scientific">Pseudozyma antarctica</name>
    <name type="common">Yeast</name>
    <name type="synonym">Candida antarctica</name>
    <dbReference type="NCBI Taxonomy" id="84753"/>
    <lineage>
        <taxon>Eukaryota</taxon>
        <taxon>Fungi</taxon>
        <taxon>Dikarya</taxon>
        <taxon>Basidiomycota</taxon>
        <taxon>Ustilaginomycotina</taxon>
        <taxon>Ustilaginomycetes</taxon>
        <taxon>Ustilaginales</taxon>
        <taxon>Ustilaginaceae</taxon>
        <taxon>Moesziomyces</taxon>
    </lineage>
</organism>
<dbReference type="Proteomes" id="UP000053758">
    <property type="component" value="Unassembled WGS sequence"/>
</dbReference>
<evidence type="ECO:0000256" key="8">
    <source>
        <dbReference type="ARBA" id="ARBA00022989"/>
    </source>
</evidence>
<evidence type="ECO:0000256" key="1">
    <source>
        <dbReference type="ARBA" id="ARBA00004115"/>
    </source>
</evidence>
<evidence type="ECO:0000313" key="10">
    <source>
        <dbReference type="EMBL" id="GAK64249.1"/>
    </source>
</evidence>
<dbReference type="RefSeq" id="XP_014657889.1">
    <property type="nucleotide sequence ID" value="XM_014802403.1"/>
</dbReference>
<evidence type="ECO:0000256" key="5">
    <source>
        <dbReference type="ARBA" id="ARBA00022692"/>
    </source>
</evidence>
<keyword evidence="7" id="KW-0256">Endoplasmic reticulum</keyword>
<evidence type="ECO:0000256" key="2">
    <source>
        <dbReference type="ARBA" id="ARBA00007149"/>
    </source>
</evidence>
<dbReference type="PANTHER" id="PTHR28090:SF1">
    <property type="entry name" value="PROTEIN ROT1"/>
    <property type="match status" value="1"/>
</dbReference>